<evidence type="ECO:0000256" key="2">
    <source>
        <dbReference type="SAM" id="Phobius"/>
    </source>
</evidence>
<evidence type="ECO:0000256" key="1">
    <source>
        <dbReference type="SAM" id="MobiDB-lite"/>
    </source>
</evidence>
<evidence type="ECO:0000313" key="4">
    <source>
        <dbReference type="Proteomes" id="UP000325577"/>
    </source>
</evidence>
<dbReference type="EMBL" id="CM018047">
    <property type="protein sequence ID" value="KAA8523654.1"/>
    <property type="molecule type" value="Genomic_DNA"/>
</dbReference>
<keyword evidence="2" id="KW-0472">Membrane</keyword>
<name>A0A5J5A0G9_9ASTE</name>
<keyword evidence="4" id="KW-1185">Reference proteome</keyword>
<evidence type="ECO:0008006" key="5">
    <source>
        <dbReference type="Google" id="ProtNLM"/>
    </source>
</evidence>
<feature type="transmembrane region" description="Helical" evidence="2">
    <location>
        <begin position="272"/>
        <end position="290"/>
    </location>
</feature>
<dbReference type="PANTHER" id="PTHR33358">
    <property type="entry name" value="F-BOX PROTEIN WITH A DOMAIN PROTEIN"/>
    <property type="match status" value="1"/>
</dbReference>
<dbReference type="PANTHER" id="PTHR33358:SF7">
    <property type="entry name" value="F-BOX PROTEIN"/>
    <property type="match status" value="1"/>
</dbReference>
<sequence>MITTTTSTRRHKLNRNTARNGGIFKPNTNSKAVEELYAIMDVVADRAEMHKNIGAQRDNWNHLLLTSINGMTATAAMMAGLAAMSGVGATLLALKLSSTLLYVSVTGVLMVMNRIQPSQLAEEQRNASRLFKQLHEEIKTTIALRNLTMNDVNETTEKVLALDRAYPLPLIGTMLDKFPKNVEPAVWWPQQLKTQQEKFGDRKVKKNGWNKNLEEEMKGVVGVLKRKDSAEYLRLSKMALKLNKILAICGPLLTGLAAVGSAFVGVPWHGSWAVVLGVTFGALATVVNTLEHGGQVGMVFEMYRSSAGFFKLMEETIESTLKGREADRRENGEVFETEVALKLGRKATEEFASKLF</sequence>
<feature type="transmembrane region" description="Helical" evidence="2">
    <location>
        <begin position="89"/>
        <end position="111"/>
    </location>
</feature>
<keyword evidence="2" id="KW-1133">Transmembrane helix</keyword>
<dbReference type="Proteomes" id="UP000325577">
    <property type="component" value="Linkage Group LG4"/>
</dbReference>
<gene>
    <name evidence="3" type="ORF">F0562_010077</name>
</gene>
<accession>A0A5J5A0G9</accession>
<evidence type="ECO:0000313" key="3">
    <source>
        <dbReference type="EMBL" id="KAA8523654.1"/>
    </source>
</evidence>
<dbReference type="Pfam" id="PF14476">
    <property type="entry name" value="Chloroplast_duf"/>
    <property type="match status" value="1"/>
</dbReference>
<reference evidence="3 4" key="1">
    <citation type="submission" date="2019-09" db="EMBL/GenBank/DDBJ databases">
        <title>A chromosome-level genome assembly of the Chinese tupelo Nyssa sinensis.</title>
        <authorList>
            <person name="Yang X."/>
            <person name="Kang M."/>
            <person name="Yang Y."/>
            <person name="Xiong H."/>
            <person name="Wang M."/>
            <person name="Zhang Z."/>
            <person name="Wang Z."/>
            <person name="Wu H."/>
            <person name="Ma T."/>
            <person name="Liu J."/>
            <person name="Xi Z."/>
        </authorList>
    </citation>
    <scope>NUCLEOTIDE SEQUENCE [LARGE SCALE GENOMIC DNA]</scope>
    <source>
        <strain evidence="3">J267</strain>
        <tissue evidence="3">Leaf</tissue>
    </source>
</reference>
<protein>
    <recommendedName>
        <fullName evidence="5">F-box protein</fullName>
    </recommendedName>
</protein>
<feature type="transmembrane region" description="Helical" evidence="2">
    <location>
        <begin position="245"/>
        <end position="266"/>
    </location>
</feature>
<dbReference type="OrthoDB" id="1897643at2759"/>
<dbReference type="InterPro" id="IPR027949">
    <property type="entry name" value="Chloroplast_duf"/>
</dbReference>
<proteinExistence type="predicted"/>
<organism evidence="3 4">
    <name type="scientific">Nyssa sinensis</name>
    <dbReference type="NCBI Taxonomy" id="561372"/>
    <lineage>
        <taxon>Eukaryota</taxon>
        <taxon>Viridiplantae</taxon>
        <taxon>Streptophyta</taxon>
        <taxon>Embryophyta</taxon>
        <taxon>Tracheophyta</taxon>
        <taxon>Spermatophyta</taxon>
        <taxon>Magnoliopsida</taxon>
        <taxon>eudicotyledons</taxon>
        <taxon>Gunneridae</taxon>
        <taxon>Pentapetalae</taxon>
        <taxon>asterids</taxon>
        <taxon>Cornales</taxon>
        <taxon>Nyssaceae</taxon>
        <taxon>Nyssa</taxon>
    </lineage>
</organism>
<feature type="region of interest" description="Disordered" evidence="1">
    <location>
        <begin position="1"/>
        <end position="26"/>
    </location>
</feature>
<feature type="transmembrane region" description="Helical" evidence="2">
    <location>
        <begin position="63"/>
        <end position="83"/>
    </location>
</feature>
<dbReference type="AlphaFoldDB" id="A0A5J5A0G9"/>
<keyword evidence="2" id="KW-0812">Transmembrane</keyword>